<dbReference type="STRING" id="526227.Mesil_1501"/>
<comment type="similarity">
    <text evidence="7">Belongs to the transcriptional regulatory Rex family.</text>
</comment>
<dbReference type="NCBIfam" id="NF003993">
    <property type="entry name" value="PRK05472.2-2"/>
    <property type="match status" value="1"/>
</dbReference>
<dbReference type="AlphaFoldDB" id="D7BF39"/>
<reference evidence="9 10" key="1">
    <citation type="journal article" date="2010" name="Stand. Genomic Sci.">
        <title>Complete genome sequence of Meiothermus silvanus type strain (VI-R2).</title>
        <authorList>
            <person name="Sikorski J."/>
            <person name="Tindall B.J."/>
            <person name="Lowry S."/>
            <person name="Lucas S."/>
            <person name="Nolan M."/>
            <person name="Copeland A."/>
            <person name="Glavina Del Rio T."/>
            <person name="Tice H."/>
            <person name="Cheng J.F."/>
            <person name="Han C."/>
            <person name="Pitluck S."/>
            <person name="Liolios K."/>
            <person name="Ivanova N."/>
            <person name="Mavromatis K."/>
            <person name="Mikhailova N."/>
            <person name="Pati A."/>
            <person name="Goodwin L."/>
            <person name="Chen A."/>
            <person name="Palaniappan K."/>
            <person name="Land M."/>
            <person name="Hauser L."/>
            <person name="Chang Y.J."/>
            <person name="Jeffries C.D."/>
            <person name="Rohde M."/>
            <person name="Goker M."/>
            <person name="Woyke T."/>
            <person name="Bristow J."/>
            <person name="Eisen J.A."/>
            <person name="Markowitz V."/>
            <person name="Hugenholtz P."/>
            <person name="Kyrpides N.C."/>
            <person name="Klenk H.P."/>
            <person name="Lapidus A."/>
        </authorList>
    </citation>
    <scope>NUCLEOTIDE SEQUENCE [LARGE SCALE GENOMIC DNA]</scope>
    <source>
        <strain evidence="10">ATCC 700542 / DSM 9946 / VI-R2</strain>
    </source>
</reference>
<dbReference type="InterPro" id="IPR003781">
    <property type="entry name" value="CoA-bd"/>
</dbReference>
<evidence type="ECO:0000256" key="7">
    <source>
        <dbReference type="HAMAP-Rule" id="MF_01131"/>
    </source>
</evidence>
<keyword evidence="10" id="KW-1185">Reference proteome</keyword>
<dbReference type="NCBIfam" id="NF003995">
    <property type="entry name" value="PRK05472.2-4"/>
    <property type="match status" value="1"/>
</dbReference>
<feature type="DNA-binding region" description="H-T-H motif" evidence="7">
    <location>
        <begin position="14"/>
        <end position="53"/>
    </location>
</feature>
<sequence length="213" mass="23349">MAKVPSAAISRLVTYLRILEDLEAAGVNRTSSEQLAEEAQVTAFQVRKDLSYFGSYGTRGVGYTVQVLRRELRQILGLNRRWGLCIVGMGRIGQALADYPGFSSTFELKGFFDIDPAKHHLSFGGIPVQGMEELPRAVAERHIELGLIAVPGQMAQSVADQLVESGIKGILNFAPVVLEVPKDVAVENVDFLAGLSRLSFFALNPKWREEMVG</sequence>
<keyword evidence="1 7" id="KW-0963">Cytoplasm</keyword>
<evidence type="ECO:0000256" key="2">
    <source>
        <dbReference type="ARBA" id="ARBA00022491"/>
    </source>
</evidence>
<gene>
    <name evidence="7" type="primary">rex</name>
    <name evidence="9" type="ordered locus">Mesil_1501</name>
</gene>
<dbReference type="RefSeq" id="WP_013157957.1">
    <property type="nucleotide sequence ID" value="NC_014212.1"/>
</dbReference>
<feature type="domain" description="CoA-binding" evidence="8">
    <location>
        <begin position="77"/>
        <end position="177"/>
    </location>
</feature>
<dbReference type="Gene3D" id="3.40.50.720">
    <property type="entry name" value="NAD(P)-binding Rossmann-like Domain"/>
    <property type="match status" value="1"/>
</dbReference>
<comment type="function">
    <text evidence="7">Modulates transcription in response to changes in cellular NADH/NAD(+) redox state.</text>
</comment>
<protein>
    <recommendedName>
        <fullName evidence="7">Redox-sensing transcriptional repressor Rex</fullName>
    </recommendedName>
</protein>
<organism evidence="9 10">
    <name type="scientific">Allomeiothermus silvanus (strain ATCC 700542 / DSM 9946 / NBRC 106475 / NCIMB 13440 / VI-R2)</name>
    <name type="common">Thermus silvanus</name>
    <dbReference type="NCBI Taxonomy" id="526227"/>
    <lineage>
        <taxon>Bacteria</taxon>
        <taxon>Thermotogati</taxon>
        <taxon>Deinococcota</taxon>
        <taxon>Deinococci</taxon>
        <taxon>Thermales</taxon>
        <taxon>Thermaceae</taxon>
        <taxon>Allomeiothermus</taxon>
    </lineage>
</organism>
<dbReference type="KEGG" id="msv:Mesil_1501"/>
<dbReference type="GO" id="GO:0045892">
    <property type="term" value="P:negative regulation of DNA-templated transcription"/>
    <property type="evidence" value="ECO:0007669"/>
    <property type="project" value="InterPro"/>
</dbReference>
<keyword evidence="5 7" id="KW-0238">DNA-binding</keyword>
<dbReference type="PANTHER" id="PTHR35786:SF1">
    <property type="entry name" value="REDOX-SENSING TRANSCRIPTIONAL REPRESSOR REX 1"/>
    <property type="match status" value="1"/>
</dbReference>
<dbReference type="eggNOG" id="COG2344">
    <property type="taxonomic scope" value="Bacteria"/>
</dbReference>
<dbReference type="InterPro" id="IPR036390">
    <property type="entry name" value="WH_DNA-bd_sf"/>
</dbReference>
<dbReference type="OrthoDB" id="9784760at2"/>
<dbReference type="NCBIfam" id="NF003996">
    <property type="entry name" value="PRK05472.2-5"/>
    <property type="match status" value="1"/>
</dbReference>
<evidence type="ECO:0000256" key="1">
    <source>
        <dbReference type="ARBA" id="ARBA00022490"/>
    </source>
</evidence>
<dbReference type="GO" id="GO:0051775">
    <property type="term" value="P:response to redox state"/>
    <property type="evidence" value="ECO:0007669"/>
    <property type="project" value="InterPro"/>
</dbReference>
<dbReference type="InterPro" id="IPR036388">
    <property type="entry name" value="WH-like_DNA-bd_sf"/>
</dbReference>
<dbReference type="EMBL" id="CP002042">
    <property type="protein sequence ID" value="ADH63392.1"/>
    <property type="molecule type" value="Genomic_DNA"/>
</dbReference>
<dbReference type="GO" id="GO:0003677">
    <property type="term" value="F:DNA binding"/>
    <property type="evidence" value="ECO:0007669"/>
    <property type="project" value="UniProtKB-UniRule"/>
</dbReference>
<evidence type="ECO:0000256" key="4">
    <source>
        <dbReference type="ARBA" id="ARBA00023027"/>
    </source>
</evidence>
<evidence type="ECO:0000256" key="5">
    <source>
        <dbReference type="ARBA" id="ARBA00023125"/>
    </source>
</evidence>
<evidence type="ECO:0000256" key="3">
    <source>
        <dbReference type="ARBA" id="ARBA00023015"/>
    </source>
</evidence>
<dbReference type="Pfam" id="PF06971">
    <property type="entry name" value="Put_DNA-bind_N"/>
    <property type="match status" value="1"/>
</dbReference>
<dbReference type="SMART" id="SM00881">
    <property type="entry name" value="CoA_binding"/>
    <property type="match status" value="1"/>
</dbReference>
<dbReference type="InterPro" id="IPR009718">
    <property type="entry name" value="Rex_DNA-bd_C_dom"/>
</dbReference>
<keyword evidence="3 7" id="KW-0805">Transcription regulation</keyword>
<keyword evidence="2 7" id="KW-0678">Repressor</keyword>
<comment type="subcellular location">
    <subcellularLocation>
        <location evidence="7">Cytoplasm</location>
    </subcellularLocation>
</comment>
<dbReference type="Pfam" id="PF02629">
    <property type="entry name" value="CoA_binding"/>
    <property type="match status" value="1"/>
</dbReference>
<dbReference type="Proteomes" id="UP000001916">
    <property type="component" value="Chromosome"/>
</dbReference>
<name>D7BF39_ALLS1</name>
<evidence type="ECO:0000259" key="8">
    <source>
        <dbReference type="SMART" id="SM00881"/>
    </source>
</evidence>
<dbReference type="SUPFAM" id="SSF46785">
    <property type="entry name" value="Winged helix' DNA-binding domain"/>
    <property type="match status" value="1"/>
</dbReference>
<dbReference type="Gene3D" id="1.10.10.10">
    <property type="entry name" value="Winged helix-like DNA-binding domain superfamily/Winged helix DNA-binding domain"/>
    <property type="match status" value="1"/>
</dbReference>
<comment type="subunit">
    <text evidence="7">Homodimer.</text>
</comment>
<dbReference type="GO" id="GO:0005737">
    <property type="term" value="C:cytoplasm"/>
    <property type="evidence" value="ECO:0007669"/>
    <property type="project" value="UniProtKB-SubCell"/>
</dbReference>
<dbReference type="InterPro" id="IPR022876">
    <property type="entry name" value="Tscrpt_rep_Rex"/>
</dbReference>
<accession>D7BF39</accession>
<evidence type="ECO:0000313" key="9">
    <source>
        <dbReference type="EMBL" id="ADH63392.1"/>
    </source>
</evidence>
<dbReference type="HAMAP" id="MF_01131">
    <property type="entry name" value="Rex"/>
    <property type="match status" value="1"/>
</dbReference>
<dbReference type="SUPFAM" id="SSF51735">
    <property type="entry name" value="NAD(P)-binding Rossmann-fold domains"/>
    <property type="match status" value="1"/>
</dbReference>
<dbReference type="GO" id="GO:0003700">
    <property type="term" value="F:DNA-binding transcription factor activity"/>
    <property type="evidence" value="ECO:0007669"/>
    <property type="project" value="UniProtKB-UniRule"/>
</dbReference>
<evidence type="ECO:0000256" key="6">
    <source>
        <dbReference type="ARBA" id="ARBA00023163"/>
    </source>
</evidence>
<dbReference type="HOGENOM" id="CLU_061534_1_0_0"/>
<dbReference type="InterPro" id="IPR058236">
    <property type="entry name" value="Rex_actinobacterial-type"/>
</dbReference>
<dbReference type="NCBIfam" id="NF003992">
    <property type="entry name" value="PRK05472.2-1"/>
    <property type="match status" value="1"/>
</dbReference>
<dbReference type="PANTHER" id="PTHR35786">
    <property type="entry name" value="REDOX-SENSING TRANSCRIPTIONAL REPRESSOR REX"/>
    <property type="match status" value="1"/>
</dbReference>
<feature type="binding site" evidence="7">
    <location>
        <begin position="88"/>
        <end position="93"/>
    </location>
    <ligand>
        <name>NAD(+)</name>
        <dbReference type="ChEBI" id="CHEBI:57540"/>
    </ligand>
</feature>
<proteinExistence type="inferred from homology"/>
<keyword evidence="6 7" id="KW-0804">Transcription</keyword>
<dbReference type="NCBIfam" id="NF003994">
    <property type="entry name" value="PRK05472.2-3"/>
    <property type="match status" value="1"/>
</dbReference>
<dbReference type="InterPro" id="IPR036291">
    <property type="entry name" value="NAD(P)-bd_dom_sf"/>
</dbReference>
<evidence type="ECO:0000313" key="10">
    <source>
        <dbReference type="Proteomes" id="UP000001916"/>
    </source>
</evidence>
<keyword evidence="4 7" id="KW-0520">NAD</keyword>